<evidence type="ECO:0000313" key="7">
    <source>
        <dbReference type="EnsemblMetazoa" id="G30767.1:cds"/>
    </source>
</evidence>
<dbReference type="InterPro" id="IPR000436">
    <property type="entry name" value="Sushi_SCR_CCP_dom"/>
</dbReference>
<evidence type="ECO:0000256" key="5">
    <source>
        <dbReference type="SAM" id="SignalP"/>
    </source>
</evidence>
<feature type="compositionally biased region" description="Basic residues" evidence="3">
    <location>
        <begin position="346"/>
        <end position="356"/>
    </location>
</feature>
<accession>A0A8W8M1K8</accession>
<keyword evidence="5" id="KW-0732">Signal</keyword>
<dbReference type="Gene3D" id="2.10.70.10">
    <property type="entry name" value="Complement Module, domain 1"/>
    <property type="match status" value="1"/>
</dbReference>
<comment type="caution">
    <text evidence="2">Lacks conserved residue(s) required for the propagation of feature annotation.</text>
</comment>
<reference evidence="7" key="1">
    <citation type="submission" date="2022-08" db="UniProtKB">
        <authorList>
            <consortium name="EnsemblMetazoa"/>
        </authorList>
    </citation>
    <scope>IDENTIFICATION</scope>
    <source>
        <strain evidence="7">05x7-T-G4-1.051#20</strain>
    </source>
</reference>
<dbReference type="SUPFAM" id="SSF57535">
    <property type="entry name" value="Complement control module/SCR domain"/>
    <property type="match status" value="1"/>
</dbReference>
<dbReference type="AlphaFoldDB" id="A0A8W8M1K8"/>
<evidence type="ECO:0000256" key="4">
    <source>
        <dbReference type="SAM" id="Phobius"/>
    </source>
</evidence>
<dbReference type="CDD" id="cd00033">
    <property type="entry name" value="CCP"/>
    <property type="match status" value="1"/>
</dbReference>
<keyword evidence="1" id="KW-1015">Disulfide bond</keyword>
<dbReference type="EnsemblMetazoa" id="G30767.1">
    <property type="protein sequence ID" value="G30767.1:cds"/>
    <property type="gene ID" value="G30767"/>
</dbReference>
<feature type="signal peptide" evidence="5">
    <location>
        <begin position="1"/>
        <end position="25"/>
    </location>
</feature>
<dbReference type="Proteomes" id="UP000005408">
    <property type="component" value="Unassembled WGS sequence"/>
</dbReference>
<keyword evidence="4" id="KW-1133">Transmembrane helix</keyword>
<name>A0A8W8M1K8_MAGGI</name>
<dbReference type="SMART" id="SM00032">
    <property type="entry name" value="CCP"/>
    <property type="match status" value="1"/>
</dbReference>
<dbReference type="OMA" id="CFRESHN"/>
<keyword evidence="4" id="KW-0472">Membrane</keyword>
<dbReference type="InterPro" id="IPR035976">
    <property type="entry name" value="Sushi/SCR/CCP_sf"/>
</dbReference>
<feature type="region of interest" description="Disordered" evidence="3">
    <location>
        <begin position="309"/>
        <end position="376"/>
    </location>
</feature>
<dbReference type="Pfam" id="PF00084">
    <property type="entry name" value="Sushi"/>
    <property type="match status" value="1"/>
</dbReference>
<feature type="region of interest" description="Disordered" evidence="3">
    <location>
        <begin position="26"/>
        <end position="91"/>
    </location>
</feature>
<feature type="chain" id="PRO_5042431741" description="Sushi domain-containing protein" evidence="5">
    <location>
        <begin position="26"/>
        <end position="376"/>
    </location>
</feature>
<keyword evidence="2" id="KW-0768">Sushi</keyword>
<evidence type="ECO:0000313" key="8">
    <source>
        <dbReference type="Proteomes" id="UP000005408"/>
    </source>
</evidence>
<sequence>MASLKQMWLSLTFIAILTNRHRMCGASTSSSHQLTTEEGTTTDPWESSLIPTSITPSTSSAATTPEHTTDITSIVASTRDKTTERTSAAPATWEKTTEITITVVSTRDKTTESTNTVAASTKPSSILLNSLSTNPPNIVPSSPNMSSTCPIPSISGGTAMASAGGTTVIISCFSGYNIQGASVLQCVNGSWNFPFPTCFRESHNDIHTHVHNKLDVNDIGLPTWLLYTLCAVIGLLGFLLLCCVLYVCLKMCGCTTEPLFGVSQVHPYAPRRSCFTCCRESVSYDDMDYVRRQRGRTLRKDTELTFSLPNETLGRNGPSRRHRSITCSDSGLSSQPPESPETGRKLQVKVRRKRAKSIPAWLPHSHPKRNNNTSTN</sequence>
<keyword evidence="8" id="KW-1185">Reference proteome</keyword>
<dbReference type="PROSITE" id="PS50923">
    <property type="entry name" value="SUSHI"/>
    <property type="match status" value="1"/>
</dbReference>
<organism evidence="7 8">
    <name type="scientific">Magallana gigas</name>
    <name type="common">Pacific oyster</name>
    <name type="synonym">Crassostrea gigas</name>
    <dbReference type="NCBI Taxonomy" id="29159"/>
    <lineage>
        <taxon>Eukaryota</taxon>
        <taxon>Metazoa</taxon>
        <taxon>Spiralia</taxon>
        <taxon>Lophotrochozoa</taxon>
        <taxon>Mollusca</taxon>
        <taxon>Bivalvia</taxon>
        <taxon>Autobranchia</taxon>
        <taxon>Pteriomorphia</taxon>
        <taxon>Ostreida</taxon>
        <taxon>Ostreoidea</taxon>
        <taxon>Ostreidae</taxon>
        <taxon>Magallana</taxon>
    </lineage>
</organism>
<proteinExistence type="predicted"/>
<keyword evidence="4" id="KW-0812">Transmembrane</keyword>
<evidence type="ECO:0000256" key="2">
    <source>
        <dbReference type="PROSITE-ProRule" id="PRU00302"/>
    </source>
</evidence>
<evidence type="ECO:0000259" key="6">
    <source>
        <dbReference type="PROSITE" id="PS50923"/>
    </source>
</evidence>
<protein>
    <recommendedName>
        <fullName evidence="6">Sushi domain-containing protein</fullName>
    </recommendedName>
</protein>
<feature type="domain" description="Sushi" evidence="6">
    <location>
        <begin position="147"/>
        <end position="200"/>
    </location>
</feature>
<feature type="compositionally biased region" description="Polar residues" evidence="3">
    <location>
        <begin position="26"/>
        <end position="45"/>
    </location>
</feature>
<feature type="compositionally biased region" description="Polar residues" evidence="3">
    <location>
        <begin position="325"/>
        <end position="336"/>
    </location>
</feature>
<feature type="transmembrane region" description="Helical" evidence="4">
    <location>
        <begin position="224"/>
        <end position="249"/>
    </location>
</feature>
<dbReference type="OrthoDB" id="6201311at2759"/>
<evidence type="ECO:0000256" key="3">
    <source>
        <dbReference type="SAM" id="MobiDB-lite"/>
    </source>
</evidence>
<evidence type="ECO:0000256" key="1">
    <source>
        <dbReference type="ARBA" id="ARBA00023157"/>
    </source>
</evidence>
<dbReference type="EnsemblMetazoa" id="G30767.2">
    <property type="protein sequence ID" value="G30767.2:cds"/>
    <property type="gene ID" value="G30767"/>
</dbReference>
<feature type="compositionally biased region" description="Low complexity" evidence="3">
    <location>
        <begin position="46"/>
        <end position="66"/>
    </location>
</feature>